<name>A0A356LGV7_9BURK</name>
<dbReference type="PROSITE" id="PS51435">
    <property type="entry name" value="AP_NUCLEASE_F1_4"/>
    <property type="match status" value="1"/>
</dbReference>
<dbReference type="Gene3D" id="3.60.10.10">
    <property type="entry name" value="Endonuclease/exonuclease/phosphatase"/>
    <property type="match status" value="1"/>
</dbReference>
<evidence type="ECO:0000313" key="10">
    <source>
        <dbReference type="Proteomes" id="UP000264036"/>
    </source>
</evidence>
<dbReference type="GO" id="GO:0008311">
    <property type="term" value="F:double-stranded DNA 3'-5' DNA exonuclease activity"/>
    <property type="evidence" value="ECO:0007669"/>
    <property type="project" value="InterPro"/>
</dbReference>
<dbReference type="Pfam" id="PF03372">
    <property type="entry name" value="Exo_endo_phos"/>
    <property type="match status" value="1"/>
</dbReference>
<dbReference type="InterPro" id="IPR036691">
    <property type="entry name" value="Endo/exonu/phosph_ase_sf"/>
</dbReference>
<sequence length="260" mass="29325">MKIATWNVNSLTVRLPQVLAWLDQHSIDILCIQELKQVNEKFPKDAFQELGYDAVWTGQKTYNGVAILSRSSLEDVIVNNPLYPDTQQRLITATCQTSEGPMRVICAYCPNGSALDSDKYNYKLEWYAALNQFVEAQMKLFPNLAICGDYNIAPEDRDVHAKYTGDILISPKERAAMQALSGLGLTDSFRLFDQEEKLFSWWDYRMMGFRRNAGLRIDHVLLTPSLAQHCTACVIDKAPRGNEQPSDHAPVVATLSLSFA</sequence>
<keyword evidence="6" id="KW-0464">Manganese</keyword>
<dbReference type="CDD" id="cd09086">
    <property type="entry name" value="ExoIII-like_AP-endo"/>
    <property type="match status" value="1"/>
</dbReference>
<dbReference type="InterPro" id="IPR004808">
    <property type="entry name" value="AP_endonuc_1"/>
</dbReference>
<feature type="binding site" evidence="6">
    <location>
        <position position="7"/>
    </location>
    <ligand>
        <name>Mg(2+)</name>
        <dbReference type="ChEBI" id="CHEBI:18420"/>
        <label>1</label>
    </ligand>
</feature>
<evidence type="ECO:0000313" key="9">
    <source>
        <dbReference type="EMBL" id="HBP30216.1"/>
    </source>
</evidence>
<dbReference type="PANTHER" id="PTHR43250">
    <property type="entry name" value="EXODEOXYRIBONUCLEASE III"/>
    <property type="match status" value="1"/>
</dbReference>
<dbReference type="GO" id="GO:0006281">
    <property type="term" value="P:DNA repair"/>
    <property type="evidence" value="ECO:0007669"/>
    <property type="project" value="InterPro"/>
</dbReference>
<dbReference type="InterPro" id="IPR037493">
    <property type="entry name" value="ExoIII-like"/>
</dbReference>
<evidence type="ECO:0000256" key="1">
    <source>
        <dbReference type="ARBA" id="ARBA00007092"/>
    </source>
</evidence>
<dbReference type="Proteomes" id="UP000264036">
    <property type="component" value="Unassembled WGS sequence"/>
</dbReference>
<evidence type="ECO:0000256" key="3">
    <source>
        <dbReference type="ARBA" id="ARBA00022801"/>
    </source>
</evidence>
<feature type="binding site" evidence="6">
    <location>
        <position position="149"/>
    </location>
    <ligand>
        <name>Mg(2+)</name>
        <dbReference type="ChEBI" id="CHEBI:18420"/>
        <label>1</label>
    </ligand>
</feature>
<feature type="active site" description="Proton donor/acceptor" evidence="5">
    <location>
        <position position="149"/>
    </location>
</feature>
<protein>
    <submittedName>
        <fullName evidence="9">Exodeoxyribonuclease III</fullName>
    </submittedName>
</protein>
<dbReference type="SUPFAM" id="SSF56219">
    <property type="entry name" value="DNase I-like"/>
    <property type="match status" value="1"/>
</dbReference>
<dbReference type="NCBIfam" id="TIGR00633">
    <property type="entry name" value="xth"/>
    <property type="match status" value="1"/>
</dbReference>
<feature type="binding site" evidence="6">
    <location>
        <position position="34"/>
    </location>
    <ligand>
        <name>Mg(2+)</name>
        <dbReference type="ChEBI" id="CHEBI:18420"/>
        <label>1</label>
    </ligand>
</feature>
<organism evidence="9 10">
    <name type="scientific">Advenella kashmirensis</name>
    <dbReference type="NCBI Taxonomy" id="310575"/>
    <lineage>
        <taxon>Bacteria</taxon>
        <taxon>Pseudomonadati</taxon>
        <taxon>Pseudomonadota</taxon>
        <taxon>Betaproteobacteria</taxon>
        <taxon>Burkholderiales</taxon>
        <taxon>Alcaligenaceae</taxon>
    </lineage>
</organism>
<feature type="binding site" evidence="6">
    <location>
        <position position="151"/>
    </location>
    <ligand>
        <name>Mg(2+)</name>
        <dbReference type="ChEBI" id="CHEBI:18420"/>
        <label>1</label>
    </ligand>
</feature>
<feature type="site" description="Interaction with DNA substrate" evidence="7">
    <location>
        <position position="248"/>
    </location>
</feature>
<gene>
    <name evidence="9" type="primary">xth</name>
    <name evidence="9" type="ORF">DD666_12465</name>
</gene>
<comment type="similarity">
    <text evidence="1">Belongs to the DNA repair enzymes AP/ExoA family.</text>
</comment>
<keyword evidence="4 6" id="KW-0460">Magnesium</keyword>
<evidence type="ECO:0000256" key="2">
    <source>
        <dbReference type="ARBA" id="ARBA00022723"/>
    </source>
</evidence>
<comment type="caution">
    <text evidence="9">The sequence shown here is derived from an EMBL/GenBank/DDBJ whole genome shotgun (WGS) entry which is preliminary data.</text>
</comment>
<dbReference type="EMBL" id="DOEK01000029">
    <property type="protein sequence ID" value="HBP30216.1"/>
    <property type="molecule type" value="Genomic_DNA"/>
</dbReference>
<evidence type="ECO:0000256" key="6">
    <source>
        <dbReference type="PIRSR" id="PIRSR604808-2"/>
    </source>
</evidence>
<dbReference type="InterPro" id="IPR005135">
    <property type="entry name" value="Endo/exonuclease/phosphatase"/>
</dbReference>
<evidence type="ECO:0000256" key="5">
    <source>
        <dbReference type="PIRSR" id="PIRSR604808-1"/>
    </source>
</evidence>
<feature type="active site" evidence="5">
    <location>
        <position position="108"/>
    </location>
</feature>
<dbReference type="GO" id="GO:0046872">
    <property type="term" value="F:metal ion binding"/>
    <property type="evidence" value="ECO:0007669"/>
    <property type="project" value="UniProtKB-KW"/>
</dbReference>
<proteinExistence type="inferred from homology"/>
<feature type="binding site" evidence="6">
    <location>
        <position position="247"/>
    </location>
    <ligand>
        <name>Mg(2+)</name>
        <dbReference type="ChEBI" id="CHEBI:18420"/>
        <label>1</label>
    </ligand>
</feature>
<reference evidence="9 10" key="1">
    <citation type="journal article" date="2018" name="Nat. Biotechnol.">
        <title>A standardized bacterial taxonomy based on genome phylogeny substantially revises the tree of life.</title>
        <authorList>
            <person name="Parks D.H."/>
            <person name="Chuvochina M."/>
            <person name="Waite D.W."/>
            <person name="Rinke C."/>
            <person name="Skarshewski A."/>
            <person name="Chaumeil P.A."/>
            <person name="Hugenholtz P."/>
        </authorList>
    </citation>
    <scope>NUCLEOTIDE SEQUENCE [LARGE SCALE GENOMIC DNA]</scope>
    <source>
        <strain evidence="9">UBA10707</strain>
    </source>
</reference>
<evidence type="ECO:0000259" key="8">
    <source>
        <dbReference type="Pfam" id="PF03372"/>
    </source>
</evidence>
<feature type="active site" description="Proton acceptor" evidence="5">
    <location>
        <position position="248"/>
    </location>
</feature>
<dbReference type="NCBIfam" id="TIGR00195">
    <property type="entry name" value="exoDNase_III"/>
    <property type="match status" value="1"/>
</dbReference>
<dbReference type="AlphaFoldDB" id="A0A356LGV7"/>
<feature type="binding site" evidence="6">
    <location>
        <position position="248"/>
    </location>
    <ligand>
        <name>Mg(2+)</name>
        <dbReference type="ChEBI" id="CHEBI:18420"/>
        <label>1</label>
    </ligand>
</feature>
<accession>A0A356LGV7</accession>
<feature type="site" description="Important for catalytic activity" evidence="7">
    <location>
        <position position="218"/>
    </location>
</feature>
<keyword evidence="2 6" id="KW-0479">Metal-binding</keyword>
<evidence type="ECO:0000256" key="7">
    <source>
        <dbReference type="PIRSR" id="PIRSR604808-3"/>
    </source>
</evidence>
<evidence type="ECO:0000256" key="4">
    <source>
        <dbReference type="ARBA" id="ARBA00022842"/>
    </source>
</evidence>
<comment type="cofactor">
    <cofactor evidence="6">
        <name>Mg(2+)</name>
        <dbReference type="ChEBI" id="CHEBI:18420"/>
    </cofactor>
    <cofactor evidence="6">
        <name>Mn(2+)</name>
        <dbReference type="ChEBI" id="CHEBI:29035"/>
    </cofactor>
    <text evidence="6">Probably binds two magnesium or manganese ions per subunit.</text>
</comment>
<dbReference type="PANTHER" id="PTHR43250:SF2">
    <property type="entry name" value="EXODEOXYRIBONUCLEASE III"/>
    <property type="match status" value="1"/>
</dbReference>
<keyword evidence="3" id="KW-0378">Hydrolase</keyword>
<feature type="domain" description="Endonuclease/exonuclease/phosphatase" evidence="8">
    <location>
        <begin position="4"/>
        <end position="248"/>
    </location>
</feature>
<feature type="site" description="Transition state stabilizer" evidence="7">
    <location>
        <position position="151"/>
    </location>
</feature>